<dbReference type="AlphaFoldDB" id="A0A918KIP3"/>
<reference evidence="4" key="2">
    <citation type="submission" date="2020-09" db="EMBL/GenBank/DDBJ databases">
        <authorList>
            <person name="Sun Q."/>
            <person name="Ohkuma M."/>
        </authorList>
    </citation>
    <scope>NUCLEOTIDE SEQUENCE</scope>
    <source>
        <strain evidence="4">JCM 4956</strain>
    </source>
</reference>
<keyword evidence="2" id="KW-0472">Membrane</keyword>
<feature type="compositionally biased region" description="Basic and acidic residues" evidence="1">
    <location>
        <begin position="41"/>
        <end position="71"/>
    </location>
</feature>
<dbReference type="EMBL" id="BMWD01000010">
    <property type="protein sequence ID" value="GGX63198.1"/>
    <property type="molecule type" value="Genomic_DNA"/>
</dbReference>
<feature type="transmembrane region" description="Helical" evidence="2">
    <location>
        <begin position="138"/>
        <end position="154"/>
    </location>
</feature>
<evidence type="ECO:0000256" key="1">
    <source>
        <dbReference type="SAM" id="MobiDB-lite"/>
    </source>
</evidence>
<dbReference type="InterPro" id="IPR007110">
    <property type="entry name" value="Ig-like_dom"/>
</dbReference>
<keyword evidence="2" id="KW-0812">Transmembrane</keyword>
<evidence type="ECO:0000256" key="2">
    <source>
        <dbReference type="SAM" id="Phobius"/>
    </source>
</evidence>
<reference evidence="4" key="1">
    <citation type="journal article" date="2014" name="Int. J. Syst. Evol. Microbiol.">
        <title>Complete genome sequence of Corynebacterium casei LMG S-19264T (=DSM 44701T), isolated from a smear-ripened cheese.</title>
        <authorList>
            <consortium name="US DOE Joint Genome Institute (JGI-PGF)"/>
            <person name="Walter F."/>
            <person name="Albersmeier A."/>
            <person name="Kalinowski J."/>
            <person name="Ruckert C."/>
        </authorList>
    </citation>
    <scope>NUCLEOTIDE SEQUENCE</scope>
    <source>
        <strain evidence="4">JCM 4956</strain>
    </source>
</reference>
<gene>
    <name evidence="4" type="ORF">GCM10010515_33580</name>
</gene>
<sequence>MHDRMTATNDRAPGPGGETPPQDSARDSEYSATVLGSHWFQRPEPDTVRAEEQPERDTVRAEERTVPERTLPDGPAPDPTLLAPGAPRAPETPPDRVEGTVLRFGPGVTASLAHRSHTTLPAVGAPAPARRRGLRRHALPLVVLIAVIAFLAWHRSGSAVTVEAVTVTSREASLGCEGTADIVGVITTNGRAGTVSYRWVRSDGTTSAVLREVLPSGRKQARVHLLWTFEGEGNYRARAELRIVSPAGPAGPAATRFTYDCS</sequence>
<accession>A0A918KIP3</accession>
<comment type="caution">
    <text evidence="4">The sequence shown here is derived from an EMBL/GenBank/DDBJ whole genome shotgun (WGS) entry which is preliminary data.</text>
</comment>
<name>A0A918KIP3_9ACTN</name>
<protein>
    <recommendedName>
        <fullName evidence="3">Ig-like domain-containing protein</fullName>
    </recommendedName>
</protein>
<dbReference type="Proteomes" id="UP000645555">
    <property type="component" value="Unassembled WGS sequence"/>
</dbReference>
<dbReference type="PROSITE" id="PS50835">
    <property type="entry name" value="IG_LIKE"/>
    <property type="match status" value="1"/>
</dbReference>
<keyword evidence="2" id="KW-1133">Transmembrane helix</keyword>
<evidence type="ECO:0000259" key="3">
    <source>
        <dbReference type="PROSITE" id="PS50835"/>
    </source>
</evidence>
<feature type="domain" description="Ig-like" evidence="3">
    <location>
        <begin position="140"/>
        <end position="262"/>
    </location>
</feature>
<keyword evidence="5" id="KW-1185">Reference proteome</keyword>
<evidence type="ECO:0000313" key="4">
    <source>
        <dbReference type="EMBL" id="GGX63198.1"/>
    </source>
</evidence>
<feature type="region of interest" description="Disordered" evidence="1">
    <location>
        <begin position="1"/>
        <end position="97"/>
    </location>
</feature>
<evidence type="ECO:0000313" key="5">
    <source>
        <dbReference type="Proteomes" id="UP000645555"/>
    </source>
</evidence>
<proteinExistence type="predicted"/>
<organism evidence="4 5">
    <name type="scientific">Streptomyces fructofermentans</name>
    <dbReference type="NCBI Taxonomy" id="152141"/>
    <lineage>
        <taxon>Bacteria</taxon>
        <taxon>Bacillati</taxon>
        <taxon>Actinomycetota</taxon>
        <taxon>Actinomycetes</taxon>
        <taxon>Kitasatosporales</taxon>
        <taxon>Streptomycetaceae</taxon>
        <taxon>Streptomyces</taxon>
    </lineage>
</organism>